<name>A0A2T7PH66_POMCA</name>
<organism evidence="16 17">
    <name type="scientific">Pomacea canaliculata</name>
    <name type="common">Golden apple snail</name>
    <dbReference type="NCBI Taxonomy" id="400727"/>
    <lineage>
        <taxon>Eukaryota</taxon>
        <taxon>Metazoa</taxon>
        <taxon>Spiralia</taxon>
        <taxon>Lophotrochozoa</taxon>
        <taxon>Mollusca</taxon>
        <taxon>Gastropoda</taxon>
        <taxon>Caenogastropoda</taxon>
        <taxon>Architaenioglossa</taxon>
        <taxon>Ampullarioidea</taxon>
        <taxon>Ampullariidae</taxon>
        <taxon>Pomacea</taxon>
    </lineage>
</organism>
<dbReference type="EMBL" id="PZQS01000004">
    <property type="protein sequence ID" value="PVD32730.1"/>
    <property type="molecule type" value="Genomic_DNA"/>
</dbReference>
<dbReference type="GO" id="GO:0034765">
    <property type="term" value="P:regulation of monoatomic ion transmembrane transport"/>
    <property type="evidence" value="ECO:0007669"/>
    <property type="project" value="TreeGrafter"/>
</dbReference>
<sequence>MKNAWDAFLLSIETQSTIGYGIVYAHPECGSTLPVIYLQIVTGFLFETLVFGFVFAKLARPKHRRHTIVFSRNACISQEAERLVLQIRVGDMRRSNLVDARVHGLLIKRHVIQEKYVYPLYQHQLEFNAHEMGDRLFLMWPLVLTHHITEDSPLWTLTPGDLIFDKFEIVVFLEGYIESTGEMCQARTSYTTREIIWGHRFTRLEEYDPKNDLWIMDFVKFNKVVPSDTPACSAAQLMQQSETTVLPVQRSSSQPGIRQSYISVDDDFDTASESPFSDDEHVVGDPIRIPFTPMPMASPEEGVGE</sequence>
<keyword evidence="4 11" id="KW-0812">Transmembrane</keyword>
<dbReference type="InterPro" id="IPR040445">
    <property type="entry name" value="Kir_TM"/>
</dbReference>
<dbReference type="PRINTS" id="PR01320">
    <property type="entry name" value="KIRCHANNEL"/>
</dbReference>
<evidence type="ECO:0000259" key="15">
    <source>
        <dbReference type="Pfam" id="PF17655"/>
    </source>
</evidence>
<evidence type="ECO:0000256" key="11">
    <source>
        <dbReference type="RuleBase" id="RU003822"/>
    </source>
</evidence>
<dbReference type="Gene3D" id="1.10.287.70">
    <property type="match status" value="1"/>
</dbReference>
<proteinExistence type="inferred from homology"/>
<dbReference type="PANTHER" id="PTHR11767">
    <property type="entry name" value="INWARD RECTIFIER POTASSIUM CHANNEL"/>
    <property type="match status" value="1"/>
</dbReference>
<accession>A0A2T7PH66</accession>
<comment type="similarity">
    <text evidence="11">Belongs to the inward rectifier-type potassium channel (TC 1.A.2.1) family.</text>
</comment>
<evidence type="ECO:0000259" key="14">
    <source>
        <dbReference type="Pfam" id="PF01007"/>
    </source>
</evidence>
<dbReference type="GO" id="GO:0005242">
    <property type="term" value="F:inward rectifier potassium channel activity"/>
    <property type="evidence" value="ECO:0007669"/>
    <property type="project" value="InterPro"/>
</dbReference>
<keyword evidence="8 11" id="KW-0406">Ion transport</keyword>
<evidence type="ECO:0000256" key="7">
    <source>
        <dbReference type="ARBA" id="ARBA00022989"/>
    </source>
</evidence>
<evidence type="ECO:0000256" key="10">
    <source>
        <dbReference type="ARBA" id="ARBA00023303"/>
    </source>
</evidence>
<dbReference type="InterPro" id="IPR014756">
    <property type="entry name" value="Ig_E-set"/>
</dbReference>
<comment type="subcellular location">
    <subcellularLocation>
        <location evidence="1 11">Membrane</location>
        <topology evidence="1 11">Multi-pass membrane protein</topology>
    </subcellularLocation>
</comment>
<dbReference type="InterPro" id="IPR013518">
    <property type="entry name" value="K_chnl_inward-rec_Kir_cyto"/>
</dbReference>
<dbReference type="GO" id="GO:0005886">
    <property type="term" value="C:plasma membrane"/>
    <property type="evidence" value="ECO:0007669"/>
    <property type="project" value="TreeGrafter"/>
</dbReference>
<keyword evidence="7 13" id="KW-1133">Transmembrane helix</keyword>
<dbReference type="Pfam" id="PF17655">
    <property type="entry name" value="IRK_C"/>
    <property type="match status" value="1"/>
</dbReference>
<keyword evidence="3 11" id="KW-0633">Potassium transport</keyword>
<feature type="domain" description="Potassium channel inwardly rectifying transmembrane" evidence="14">
    <location>
        <begin position="5"/>
        <end position="61"/>
    </location>
</feature>
<feature type="region of interest" description="Disordered" evidence="12">
    <location>
        <begin position="268"/>
        <end position="305"/>
    </location>
</feature>
<dbReference type="SUPFAM" id="SSF81324">
    <property type="entry name" value="Voltage-gated potassium channels"/>
    <property type="match status" value="1"/>
</dbReference>
<feature type="domain" description="Inward rectifier potassium channel C-terminal" evidence="15">
    <location>
        <begin position="68"/>
        <end position="240"/>
    </location>
</feature>
<dbReference type="STRING" id="400727.A0A2T7PH66"/>
<dbReference type="InterPro" id="IPR041647">
    <property type="entry name" value="IRK_C"/>
</dbReference>
<dbReference type="OrthoDB" id="273257at2759"/>
<feature type="transmembrane region" description="Helical" evidence="13">
    <location>
        <begin position="36"/>
        <end position="56"/>
    </location>
</feature>
<dbReference type="Gene3D" id="2.60.40.1400">
    <property type="entry name" value="G protein-activated inward rectifier potassium channel 1"/>
    <property type="match status" value="1"/>
</dbReference>
<dbReference type="SUPFAM" id="SSF81296">
    <property type="entry name" value="E set domains"/>
    <property type="match status" value="1"/>
</dbReference>
<keyword evidence="6 11" id="KW-0630">Potassium</keyword>
<evidence type="ECO:0000256" key="9">
    <source>
        <dbReference type="ARBA" id="ARBA00023136"/>
    </source>
</evidence>
<evidence type="ECO:0000313" key="16">
    <source>
        <dbReference type="EMBL" id="PVD32730.1"/>
    </source>
</evidence>
<dbReference type="AlphaFoldDB" id="A0A2T7PH66"/>
<dbReference type="Pfam" id="PF01007">
    <property type="entry name" value="IRK"/>
    <property type="match status" value="1"/>
</dbReference>
<keyword evidence="9 13" id="KW-0472">Membrane</keyword>
<evidence type="ECO:0000256" key="13">
    <source>
        <dbReference type="SAM" id="Phobius"/>
    </source>
</evidence>
<dbReference type="GO" id="GO:1990573">
    <property type="term" value="P:potassium ion import across plasma membrane"/>
    <property type="evidence" value="ECO:0007669"/>
    <property type="project" value="TreeGrafter"/>
</dbReference>
<reference evidence="16 17" key="1">
    <citation type="submission" date="2018-04" db="EMBL/GenBank/DDBJ databases">
        <title>The genome of golden apple snail Pomacea canaliculata provides insight into stress tolerance and invasive adaptation.</title>
        <authorList>
            <person name="Liu C."/>
            <person name="Liu B."/>
            <person name="Ren Y."/>
            <person name="Zhang Y."/>
            <person name="Wang H."/>
            <person name="Li S."/>
            <person name="Jiang F."/>
            <person name="Yin L."/>
            <person name="Zhang G."/>
            <person name="Qian W."/>
            <person name="Fan W."/>
        </authorList>
    </citation>
    <scope>NUCLEOTIDE SEQUENCE [LARGE SCALE GENOMIC DNA]</scope>
    <source>
        <strain evidence="16">SZHN2017</strain>
        <tissue evidence="16">Muscle</tissue>
    </source>
</reference>
<evidence type="ECO:0000256" key="4">
    <source>
        <dbReference type="ARBA" id="ARBA00022692"/>
    </source>
</evidence>
<dbReference type="InterPro" id="IPR016449">
    <property type="entry name" value="K_chnl_inward-rec_Kir"/>
</dbReference>
<evidence type="ECO:0000256" key="1">
    <source>
        <dbReference type="ARBA" id="ARBA00004141"/>
    </source>
</evidence>
<evidence type="ECO:0000313" key="17">
    <source>
        <dbReference type="Proteomes" id="UP000245119"/>
    </source>
</evidence>
<evidence type="ECO:0000256" key="6">
    <source>
        <dbReference type="ARBA" id="ARBA00022958"/>
    </source>
</evidence>
<evidence type="ECO:0000256" key="3">
    <source>
        <dbReference type="ARBA" id="ARBA00022538"/>
    </source>
</evidence>
<comment type="caution">
    <text evidence="16">The sequence shown here is derived from an EMBL/GenBank/DDBJ whole genome shotgun (WGS) entry which is preliminary data.</text>
</comment>
<evidence type="ECO:0008006" key="18">
    <source>
        <dbReference type="Google" id="ProtNLM"/>
    </source>
</evidence>
<gene>
    <name evidence="16" type="ORF">C0Q70_08175</name>
</gene>
<evidence type="ECO:0000256" key="8">
    <source>
        <dbReference type="ARBA" id="ARBA00023065"/>
    </source>
</evidence>
<evidence type="ECO:0000256" key="12">
    <source>
        <dbReference type="SAM" id="MobiDB-lite"/>
    </source>
</evidence>
<dbReference type="GO" id="GO:0034702">
    <property type="term" value="C:monoatomic ion channel complex"/>
    <property type="evidence" value="ECO:0007669"/>
    <property type="project" value="UniProtKB-KW"/>
</dbReference>
<dbReference type="PANTHER" id="PTHR11767:SF102">
    <property type="entry name" value="INWARDLY RECTIFYING POTASSIUM CHANNEL 1, ISOFORM F"/>
    <property type="match status" value="1"/>
</dbReference>
<evidence type="ECO:0000256" key="5">
    <source>
        <dbReference type="ARBA" id="ARBA00022882"/>
    </source>
</evidence>
<dbReference type="Proteomes" id="UP000245119">
    <property type="component" value="Linkage Group LG4"/>
</dbReference>
<keyword evidence="17" id="KW-1185">Reference proteome</keyword>
<evidence type="ECO:0000256" key="2">
    <source>
        <dbReference type="ARBA" id="ARBA00022448"/>
    </source>
</evidence>
<keyword evidence="10 11" id="KW-0407">Ion channel</keyword>
<keyword evidence="5 11" id="KW-0851">Voltage-gated channel</keyword>
<keyword evidence="2 11" id="KW-0813">Transport</keyword>
<protein>
    <recommendedName>
        <fullName evidence="18">Inward rectifier potassium channel C-terminal domain-containing protein</fullName>
    </recommendedName>
</protein>